<feature type="region of interest" description="Disordered" evidence="1">
    <location>
        <begin position="1"/>
        <end position="58"/>
    </location>
</feature>
<evidence type="ECO:0000313" key="3">
    <source>
        <dbReference type="Proteomes" id="UP000663850"/>
    </source>
</evidence>
<accession>A0A8H3DP76</accession>
<organism evidence="2 3">
    <name type="scientific">Rhizoctonia solani</name>
    <dbReference type="NCBI Taxonomy" id="456999"/>
    <lineage>
        <taxon>Eukaryota</taxon>
        <taxon>Fungi</taxon>
        <taxon>Dikarya</taxon>
        <taxon>Basidiomycota</taxon>
        <taxon>Agaricomycotina</taxon>
        <taxon>Agaricomycetes</taxon>
        <taxon>Cantharellales</taxon>
        <taxon>Ceratobasidiaceae</taxon>
        <taxon>Rhizoctonia</taxon>
    </lineage>
</organism>
<comment type="caution">
    <text evidence="2">The sequence shown here is derived from an EMBL/GenBank/DDBJ whole genome shotgun (WGS) entry which is preliminary data.</text>
</comment>
<dbReference type="Proteomes" id="UP000663850">
    <property type="component" value="Unassembled WGS sequence"/>
</dbReference>
<gene>
    <name evidence="2" type="ORF">RDB_LOCUS138079</name>
</gene>
<proteinExistence type="predicted"/>
<name>A0A8H3DP76_9AGAM</name>
<sequence length="86" mass="9153">MLTKQCGSNSGHSKHSIQALQNAAKQKNNGGNQDHKSNGASSPMVGQSLDLTDHMENESTDMHQGVQLLATPQCSRLIMGISPPIN</sequence>
<evidence type="ECO:0000256" key="1">
    <source>
        <dbReference type="SAM" id="MobiDB-lite"/>
    </source>
</evidence>
<reference evidence="2" key="1">
    <citation type="submission" date="2021-01" db="EMBL/GenBank/DDBJ databases">
        <authorList>
            <person name="Kaushik A."/>
        </authorList>
    </citation>
    <scope>NUCLEOTIDE SEQUENCE</scope>
    <source>
        <strain evidence="2">Type strain: AG8-Rh-89/</strain>
    </source>
</reference>
<dbReference type="EMBL" id="CAJMWZ010007254">
    <property type="protein sequence ID" value="CAE6534951.1"/>
    <property type="molecule type" value="Genomic_DNA"/>
</dbReference>
<protein>
    <submittedName>
        <fullName evidence="2">Uncharacterized protein</fullName>
    </submittedName>
</protein>
<feature type="compositionally biased region" description="Polar residues" evidence="1">
    <location>
        <begin position="1"/>
        <end position="45"/>
    </location>
</feature>
<evidence type="ECO:0000313" key="2">
    <source>
        <dbReference type="EMBL" id="CAE6534951.1"/>
    </source>
</evidence>
<dbReference type="AlphaFoldDB" id="A0A8H3DP76"/>